<proteinExistence type="inferred from homology"/>
<dbReference type="GO" id="GO:0097401">
    <property type="term" value="P:synaptic vesicle lumen acidification"/>
    <property type="evidence" value="ECO:0007669"/>
    <property type="project" value="TreeGrafter"/>
</dbReference>
<dbReference type="NCBIfam" id="TIGR01147">
    <property type="entry name" value="V_ATP_synt_G"/>
    <property type="match status" value="1"/>
</dbReference>
<protein>
    <recommendedName>
        <fullName evidence="5">V-type proton ATPase subunit G</fullName>
    </recommendedName>
</protein>
<dbReference type="Proteomes" id="UP001153712">
    <property type="component" value="Chromosome 7"/>
</dbReference>
<dbReference type="GO" id="GO:0046961">
    <property type="term" value="F:proton-transporting ATPase activity, rotational mechanism"/>
    <property type="evidence" value="ECO:0007669"/>
    <property type="project" value="InterPro"/>
</dbReference>
<dbReference type="Pfam" id="PF03179">
    <property type="entry name" value="V-ATPase_G"/>
    <property type="match status" value="1"/>
</dbReference>
<dbReference type="GO" id="GO:0098793">
    <property type="term" value="C:presynapse"/>
    <property type="evidence" value="ECO:0007669"/>
    <property type="project" value="GOC"/>
</dbReference>
<feature type="non-terminal residue" evidence="7">
    <location>
        <position position="1"/>
    </location>
</feature>
<keyword evidence="8" id="KW-1185">Reference proteome</keyword>
<keyword evidence="3 5" id="KW-0375">Hydrogen ion transport</keyword>
<comment type="function">
    <text evidence="5">Subunit of the V1 complex of vacuolar(H+)-ATPase (V-ATPase), a multisubunit enzyme composed of a peripheral complex (V1) that hydrolyzes ATP and a membrane integral complex (V0) that translocates protons. V-ATPase is responsible for acidifying and maintaining the pH of intracellular compartments and in some cell types, is targeted to the plasma membrane, where it is responsible for acidifying the extracellular environment.</text>
</comment>
<dbReference type="OrthoDB" id="250802at2759"/>
<dbReference type="EMBL" id="OU900100">
    <property type="protein sequence ID" value="CAG9863758.1"/>
    <property type="molecule type" value="Genomic_DNA"/>
</dbReference>
<gene>
    <name evidence="7" type="ORF">PHYEVI_LOCUS10042</name>
</gene>
<evidence type="ECO:0000313" key="7">
    <source>
        <dbReference type="EMBL" id="CAG9863758.1"/>
    </source>
</evidence>
<evidence type="ECO:0000256" key="2">
    <source>
        <dbReference type="ARBA" id="ARBA00022448"/>
    </source>
</evidence>
<name>A0A9N9XRZ2_PHYSR</name>
<dbReference type="GO" id="GO:0006886">
    <property type="term" value="P:intracellular protein transport"/>
    <property type="evidence" value="ECO:0007669"/>
    <property type="project" value="InterPro"/>
</dbReference>
<comment type="subunit">
    <text evidence="5">V-ATPase is a heteromultimeric enzyme made up of two complexes: the ATP-hydrolytic V1 complex and the proton translocation V0 complex.</text>
</comment>
<dbReference type="InterPro" id="IPR005124">
    <property type="entry name" value="V-ATPase_G"/>
</dbReference>
<evidence type="ECO:0000256" key="5">
    <source>
        <dbReference type="RuleBase" id="RU364019"/>
    </source>
</evidence>
<keyword evidence="2 5" id="KW-0813">Transport</keyword>
<dbReference type="Gene3D" id="1.20.5.2950">
    <property type="match status" value="1"/>
</dbReference>
<comment type="similarity">
    <text evidence="1 5">Belongs to the V-ATPase G subunit family.</text>
</comment>
<dbReference type="FunFam" id="1.20.5.2950:FF:000001">
    <property type="entry name" value="V-type proton ATPase subunit G"/>
    <property type="match status" value="1"/>
</dbReference>
<dbReference type="PANTHER" id="PTHR12713">
    <property type="entry name" value="VACUOLAR ATP SYNTHASE SUBUNIT G"/>
    <property type="match status" value="1"/>
</dbReference>
<feature type="coiled-coil region" evidence="6">
    <location>
        <begin position="51"/>
        <end position="100"/>
    </location>
</feature>
<dbReference type="GO" id="GO:0030132">
    <property type="term" value="C:clathrin coat of coated pit"/>
    <property type="evidence" value="ECO:0007669"/>
    <property type="project" value="InterPro"/>
</dbReference>
<evidence type="ECO:0000256" key="1">
    <source>
        <dbReference type="ARBA" id="ARBA00010066"/>
    </source>
</evidence>
<evidence type="ECO:0000256" key="3">
    <source>
        <dbReference type="ARBA" id="ARBA00022781"/>
    </source>
</evidence>
<dbReference type="GO" id="GO:0030130">
    <property type="term" value="C:clathrin coat of trans-Golgi network vesicle"/>
    <property type="evidence" value="ECO:0007669"/>
    <property type="project" value="InterPro"/>
</dbReference>
<keyword evidence="6" id="KW-0175">Coiled coil</keyword>
<dbReference type="GO" id="GO:0005198">
    <property type="term" value="F:structural molecule activity"/>
    <property type="evidence" value="ECO:0007669"/>
    <property type="project" value="InterPro"/>
</dbReference>
<dbReference type="PANTHER" id="PTHR12713:SF11">
    <property type="entry name" value="V-TYPE PROTON ATPASE SUBUNIT G"/>
    <property type="match status" value="1"/>
</dbReference>
<dbReference type="GO" id="GO:0000221">
    <property type="term" value="C:vacuolar proton-transporting V-type ATPase, V1 domain"/>
    <property type="evidence" value="ECO:0007669"/>
    <property type="project" value="TreeGrafter"/>
</dbReference>
<sequence length="166" mass="19413">FKIKFPPLSGDRAFSRQFRAIEATFPIKSALRSSEARQHLRVEMASQSQGIQQLLVAEKRAAEKVAEARKRKARRIKQARDEAASEIEQYRKERERQFREYETKYMGSKEDAIAKIDKQTESLLQDLDQSVQQNQEGVILDLISLVIDVEPEVHRNYFIMKKFNKI</sequence>
<dbReference type="AlphaFoldDB" id="A0A9N9XRZ2"/>
<reference evidence="7" key="1">
    <citation type="submission" date="2022-01" db="EMBL/GenBank/DDBJ databases">
        <authorList>
            <person name="King R."/>
        </authorList>
    </citation>
    <scope>NUCLEOTIDE SEQUENCE</scope>
</reference>
<organism evidence="7 8">
    <name type="scientific">Phyllotreta striolata</name>
    <name type="common">Striped flea beetle</name>
    <name type="synonym">Crioceris striolata</name>
    <dbReference type="NCBI Taxonomy" id="444603"/>
    <lineage>
        <taxon>Eukaryota</taxon>
        <taxon>Metazoa</taxon>
        <taxon>Ecdysozoa</taxon>
        <taxon>Arthropoda</taxon>
        <taxon>Hexapoda</taxon>
        <taxon>Insecta</taxon>
        <taxon>Pterygota</taxon>
        <taxon>Neoptera</taxon>
        <taxon>Endopterygota</taxon>
        <taxon>Coleoptera</taxon>
        <taxon>Polyphaga</taxon>
        <taxon>Cucujiformia</taxon>
        <taxon>Chrysomeloidea</taxon>
        <taxon>Chrysomelidae</taxon>
        <taxon>Galerucinae</taxon>
        <taxon>Alticini</taxon>
        <taxon>Phyllotreta</taxon>
    </lineage>
</organism>
<evidence type="ECO:0000256" key="6">
    <source>
        <dbReference type="SAM" id="Coils"/>
    </source>
</evidence>
<evidence type="ECO:0000256" key="4">
    <source>
        <dbReference type="ARBA" id="ARBA00023065"/>
    </source>
</evidence>
<keyword evidence="4 5" id="KW-0406">Ion transport</keyword>
<evidence type="ECO:0000313" key="8">
    <source>
        <dbReference type="Proteomes" id="UP001153712"/>
    </source>
</evidence>
<dbReference type="GO" id="GO:0016887">
    <property type="term" value="F:ATP hydrolysis activity"/>
    <property type="evidence" value="ECO:0007669"/>
    <property type="project" value="TreeGrafter"/>
</dbReference>
<accession>A0A9N9XRZ2</accession>